<dbReference type="Gene3D" id="3.90.1750.20">
    <property type="entry name" value="Putative Large Serine Recombinase, Chain B, Domain 2"/>
    <property type="match status" value="1"/>
</dbReference>
<feature type="domain" description="Recombinase" evidence="3">
    <location>
        <begin position="168"/>
        <end position="308"/>
    </location>
</feature>
<sequence length="526" mass="60877">MELKKDGLYFAYLRKSREDRDAEQHGEGETLERHRKILCDMASRYGITVATWYKEVVSGETIAARPEMLKMLEAIEDMRPDGVLVVELERLARGDTRDQGLIMETFKYSGTRIITPMKIYNPNDEFDEEYAEFGLFMSRREYKTINRRLQRGRKSSISEGKWIGNKSPYGYERVKIPNDKGFTLQAIPEEAAVVRLIYNMYVHGTPESGNIPVGTATIGHILDDMGVKPPNGSYWPACTVRRIVENPVYIGKLQHGYRPQQKRTVNGKITTSRPISKEYQIYNGLHTPIIDQELFDLAGQKRKESYRKPFFHGIKNPLAGLIYCTECGKSMYRRPASPTCRDDMIMCATRGCKTSASYYYLIEDRLLQALNQWLDEYRVQIEDTSLELNRAQLERYKTQLASAQEAETTAQKQLEKAMDLLEKEVYSIEMFQQRATALNEKIALARREAKELSEKIRKLEKLTADKQTVIARWEHVLEEYPNVDSPVVKNTMLKEIIERVEYSKPYKGNRKSGGMDKFTLKIFPRL</sequence>
<dbReference type="PANTHER" id="PTHR30461">
    <property type="entry name" value="DNA-INVERTASE FROM LAMBDOID PROPHAGE"/>
    <property type="match status" value="1"/>
</dbReference>
<dbReference type="Gene3D" id="3.40.50.1390">
    <property type="entry name" value="Resolvase, N-terminal catalytic domain"/>
    <property type="match status" value="1"/>
</dbReference>
<dbReference type="InterPro" id="IPR011109">
    <property type="entry name" value="DNA_bind_recombinase_dom"/>
</dbReference>
<name>A0A1I0JXP3_9FIRM</name>
<dbReference type="STRING" id="460384.SAMN05216313_13839"/>
<dbReference type="RefSeq" id="WP_092370332.1">
    <property type="nucleotide sequence ID" value="NZ_FOIM01000038.1"/>
</dbReference>
<dbReference type="InterPro" id="IPR006119">
    <property type="entry name" value="Resolv_N"/>
</dbReference>
<gene>
    <name evidence="4" type="ORF">SAMN05216313_13839</name>
</gene>
<dbReference type="Proteomes" id="UP000198508">
    <property type="component" value="Unassembled WGS sequence"/>
</dbReference>
<accession>A0A1I0JXP3</accession>
<dbReference type="PROSITE" id="PS51736">
    <property type="entry name" value="RECOMBINASES_3"/>
    <property type="match status" value="1"/>
</dbReference>
<dbReference type="InterPro" id="IPR036162">
    <property type="entry name" value="Resolvase-like_N_sf"/>
</dbReference>
<dbReference type="Pfam" id="PF07508">
    <property type="entry name" value="Recombinase"/>
    <property type="match status" value="1"/>
</dbReference>
<dbReference type="CDD" id="cd00338">
    <property type="entry name" value="Ser_Recombinase"/>
    <property type="match status" value="1"/>
</dbReference>
<feature type="domain" description="Resolvase/invertase-type recombinase catalytic" evidence="2">
    <location>
        <begin position="8"/>
        <end position="160"/>
    </location>
</feature>
<keyword evidence="5" id="KW-1185">Reference proteome</keyword>
<dbReference type="AlphaFoldDB" id="A0A1I0JXP3"/>
<evidence type="ECO:0000313" key="5">
    <source>
        <dbReference type="Proteomes" id="UP000198508"/>
    </source>
</evidence>
<evidence type="ECO:0000313" key="4">
    <source>
        <dbReference type="EMBL" id="SEU15753.1"/>
    </source>
</evidence>
<dbReference type="InterPro" id="IPR050639">
    <property type="entry name" value="SSR_resolvase"/>
</dbReference>
<protein>
    <submittedName>
        <fullName evidence="4">Site-specific DNA recombinase</fullName>
    </submittedName>
</protein>
<dbReference type="Pfam" id="PF00239">
    <property type="entry name" value="Resolvase"/>
    <property type="match status" value="1"/>
</dbReference>
<reference evidence="5" key="1">
    <citation type="submission" date="2016-10" db="EMBL/GenBank/DDBJ databases">
        <authorList>
            <person name="Varghese N."/>
            <person name="Submissions S."/>
        </authorList>
    </citation>
    <scope>NUCLEOTIDE SEQUENCE [LARGE SCALE GENOMIC DNA]</scope>
    <source>
        <strain evidence="5">NLAE-zl-G277</strain>
    </source>
</reference>
<evidence type="ECO:0000259" key="2">
    <source>
        <dbReference type="PROSITE" id="PS51736"/>
    </source>
</evidence>
<evidence type="ECO:0000256" key="1">
    <source>
        <dbReference type="SAM" id="Coils"/>
    </source>
</evidence>
<dbReference type="InterPro" id="IPR038109">
    <property type="entry name" value="DNA_bind_recomb_sf"/>
</dbReference>
<organism evidence="4 5">
    <name type="scientific">Enterocloster lavalensis</name>
    <dbReference type="NCBI Taxonomy" id="460384"/>
    <lineage>
        <taxon>Bacteria</taxon>
        <taxon>Bacillati</taxon>
        <taxon>Bacillota</taxon>
        <taxon>Clostridia</taxon>
        <taxon>Lachnospirales</taxon>
        <taxon>Lachnospiraceae</taxon>
        <taxon>Enterocloster</taxon>
    </lineage>
</organism>
<dbReference type="GO" id="GO:0003677">
    <property type="term" value="F:DNA binding"/>
    <property type="evidence" value="ECO:0007669"/>
    <property type="project" value="InterPro"/>
</dbReference>
<feature type="coiled-coil region" evidence="1">
    <location>
        <begin position="374"/>
        <end position="465"/>
    </location>
</feature>
<evidence type="ECO:0000259" key="3">
    <source>
        <dbReference type="PROSITE" id="PS51737"/>
    </source>
</evidence>
<dbReference type="GO" id="GO:0000150">
    <property type="term" value="F:DNA strand exchange activity"/>
    <property type="evidence" value="ECO:0007669"/>
    <property type="project" value="InterPro"/>
</dbReference>
<keyword evidence="1" id="KW-0175">Coiled coil</keyword>
<dbReference type="PROSITE" id="PS51737">
    <property type="entry name" value="RECOMBINASE_DNA_BIND"/>
    <property type="match status" value="1"/>
</dbReference>
<dbReference type="SMART" id="SM00857">
    <property type="entry name" value="Resolvase"/>
    <property type="match status" value="1"/>
</dbReference>
<dbReference type="EMBL" id="FOIM01000038">
    <property type="protein sequence ID" value="SEU15753.1"/>
    <property type="molecule type" value="Genomic_DNA"/>
</dbReference>
<dbReference type="PANTHER" id="PTHR30461:SF23">
    <property type="entry name" value="DNA RECOMBINASE-RELATED"/>
    <property type="match status" value="1"/>
</dbReference>
<proteinExistence type="predicted"/>
<dbReference type="SUPFAM" id="SSF53041">
    <property type="entry name" value="Resolvase-like"/>
    <property type="match status" value="1"/>
</dbReference>